<reference evidence="2 3" key="1">
    <citation type="submission" date="2019-05" db="EMBL/GenBank/DDBJ databases">
        <title>Draft genome sequence of Nonomuraea zeae DSM 100528.</title>
        <authorList>
            <person name="Saricaoglu S."/>
            <person name="Isik K."/>
        </authorList>
    </citation>
    <scope>NUCLEOTIDE SEQUENCE [LARGE SCALE GENOMIC DNA]</scope>
    <source>
        <strain evidence="2 3">DSM 100528</strain>
    </source>
</reference>
<accession>A0A5S4FYP9</accession>
<dbReference type="Proteomes" id="UP000306628">
    <property type="component" value="Unassembled WGS sequence"/>
</dbReference>
<dbReference type="EMBL" id="VCKX01000224">
    <property type="protein sequence ID" value="TMR25712.1"/>
    <property type="molecule type" value="Genomic_DNA"/>
</dbReference>
<dbReference type="OrthoDB" id="3383939at2"/>
<gene>
    <name evidence="2" type="ORF">ETD85_45100</name>
</gene>
<name>A0A5S4FYP9_9ACTN</name>
<evidence type="ECO:0000313" key="2">
    <source>
        <dbReference type="EMBL" id="TMR25712.1"/>
    </source>
</evidence>
<keyword evidence="3" id="KW-1185">Reference proteome</keyword>
<dbReference type="RefSeq" id="WP_138695998.1">
    <property type="nucleotide sequence ID" value="NZ_JBHSAZ010000073.1"/>
</dbReference>
<feature type="transmembrane region" description="Helical" evidence="1">
    <location>
        <begin position="6"/>
        <end position="24"/>
    </location>
</feature>
<keyword evidence="1" id="KW-0472">Membrane</keyword>
<protein>
    <recommendedName>
        <fullName evidence="4">LemA family protein</fullName>
    </recommendedName>
</protein>
<keyword evidence="1" id="KW-1133">Transmembrane helix</keyword>
<comment type="caution">
    <text evidence="2">The sequence shown here is derived from an EMBL/GenBank/DDBJ whole genome shotgun (WGS) entry which is preliminary data.</text>
</comment>
<evidence type="ECO:0000256" key="1">
    <source>
        <dbReference type="SAM" id="Phobius"/>
    </source>
</evidence>
<evidence type="ECO:0000313" key="3">
    <source>
        <dbReference type="Proteomes" id="UP000306628"/>
    </source>
</evidence>
<organism evidence="2 3">
    <name type="scientific">Nonomuraea zeae</name>
    <dbReference type="NCBI Taxonomy" id="1642303"/>
    <lineage>
        <taxon>Bacteria</taxon>
        <taxon>Bacillati</taxon>
        <taxon>Actinomycetota</taxon>
        <taxon>Actinomycetes</taxon>
        <taxon>Streptosporangiales</taxon>
        <taxon>Streptosporangiaceae</taxon>
        <taxon>Nonomuraea</taxon>
    </lineage>
</organism>
<evidence type="ECO:0008006" key="4">
    <source>
        <dbReference type="Google" id="ProtNLM"/>
    </source>
</evidence>
<proteinExistence type="predicted"/>
<sequence>MNWEPVLVSAAVSLVVALGIEYAAKPRLEARKERILEAMRARRDLLARVTLVGWTASAAAAELPAEASREVREKLRAEQARQFERLEGEVRGLVDDAGRYLSTFAGPARVIIADYLFVQHGILLSERARSEQCTQVKRLAMEV</sequence>
<dbReference type="AlphaFoldDB" id="A0A5S4FYP9"/>
<keyword evidence="1" id="KW-0812">Transmembrane</keyword>